<evidence type="ECO:0000259" key="4">
    <source>
        <dbReference type="PROSITE" id="PS51379"/>
    </source>
</evidence>
<dbReference type="Proteomes" id="UP000192731">
    <property type="component" value="Unassembled WGS sequence"/>
</dbReference>
<dbReference type="GO" id="GO:0051536">
    <property type="term" value="F:iron-sulfur cluster binding"/>
    <property type="evidence" value="ECO:0007669"/>
    <property type="project" value="UniProtKB-KW"/>
</dbReference>
<dbReference type="PROSITE" id="PS00198">
    <property type="entry name" value="4FE4S_FER_1"/>
    <property type="match status" value="1"/>
</dbReference>
<sequence length="292" mass="33110">MNDMTKKMREVAKELLSNGDVKVIIGWEKGTFPNISCPAFIDKPEDVERLVWDDYCHANLSSYLLDYRKSDDKIGIFVKGCDSRGVNRLLQDLQATREKIYVIGIPCTGLKDSETNEKPQKCVECRYPNPLIYDKLIGEEQKLNEVAATVEAREFKDVKGIEAMNTEEKNQFWEDNYSSCIRCYACRNICSACNCTSCIFDTTATQGWIGKANNVDENKFFALTRAFHVAGRCVECGECERVCPMNIPIMSLNRKLTQDIGDLFGEFDAGVNVESPLPLGHFDKLNDPEEFK</sequence>
<dbReference type="SUPFAM" id="SSF46548">
    <property type="entry name" value="alpha-helical ferredoxin"/>
    <property type="match status" value="1"/>
</dbReference>
<keyword evidence="6" id="KW-1185">Reference proteome</keyword>
<keyword evidence="3" id="KW-0411">Iron-sulfur</keyword>
<protein>
    <submittedName>
        <fullName evidence="5">4Fe-4S dicluster domain-containing protein</fullName>
    </submittedName>
</protein>
<dbReference type="InterPro" id="IPR017896">
    <property type="entry name" value="4Fe4S_Fe-S-bd"/>
</dbReference>
<accession>A0A1W1VT00</accession>
<dbReference type="GO" id="GO:0046872">
    <property type="term" value="F:metal ion binding"/>
    <property type="evidence" value="ECO:0007669"/>
    <property type="project" value="UniProtKB-KW"/>
</dbReference>
<dbReference type="PROSITE" id="PS51379">
    <property type="entry name" value="4FE4S_FER_2"/>
    <property type="match status" value="1"/>
</dbReference>
<reference evidence="5 6" key="1">
    <citation type="submission" date="2017-04" db="EMBL/GenBank/DDBJ databases">
        <authorList>
            <person name="Afonso C.L."/>
            <person name="Miller P.J."/>
            <person name="Scott M.A."/>
            <person name="Spackman E."/>
            <person name="Goraichik I."/>
            <person name="Dimitrov K.M."/>
            <person name="Suarez D.L."/>
            <person name="Swayne D.E."/>
        </authorList>
    </citation>
    <scope>NUCLEOTIDE SEQUENCE [LARGE SCALE GENOMIC DNA]</scope>
    <source>
        <strain evidence="5 6">DSM 11270</strain>
    </source>
</reference>
<name>A0A1W1VT00_DESTI</name>
<evidence type="ECO:0000313" key="5">
    <source>
        <dbReference type="EMBL" id="SMB96479.1"/>
    </source>
</evidence>
<organism evidence="5 6">
    <name type="scientific">Desulfonispora thiosulfatigenes DSM 11270</name>
    <dbReference type="NCBI Taxonomy" id="656914"/>
    <lineage>
        <taxon>Bacteria</taxon>
        <taxon>Bacillati</taxon>
        <taxon>Bacillota</taxon>
        <taxon>Clostridia</taxon>
        <taxon>Eubacteriales</taxon>
        <taxon>Peptococcaceae</taxon>
        <taxon>Desulfonispora</taxon>
    </lineage>
</organism>
<keyword evidence="1" id="KW-0479">Metal-binding</keyword>
<dbReference type="InterPro" id="IPR009051">
    <property type="entry name" value="Helical_ferredxn"/>
</dbReference>
<dbReference type="Pfam" id="PF13183">
    <property type="entry name" value="Fer4_8"/>
    <property type="match status" value="1"/>
</dbReference>
<evidence type="ECO:0000256" key="1">
    <source>
        <dbReference type="ARBA" id="ARBA00022723"/>
    </source>
</evidence>
<dbReference type="EMBL" id="FWWT01000023">
    <property type="protein sequence ID" value="SMB96479.1"/>
    <property type="molecule type" value="Genomic_DNA"/>
</dbReference>
<evidence type="ECO:0000256" key="3">
    <source>
        <dbReference type="ARBA" id="ARBA00023014"/>
    </source>
</evidence>
<dbReference type="AlphaFoldDB" id="A0A1W1VT00"/>
<feature type="domain" description="4Fe-4S ferredoxin-type" evidence="4">
    <location>
        <begin position="224"/>
        <end position="253"/>
    </location>
</feature>
<evidence type="ECO:0000313" key="6">
    <source>
        <dbReference type="Proteomes" id="UP000192731"/>
    </source>
</evidence>
<dbReference type="STRING" id="656914.SAMN00017405_1555"/>
<gene>
    <name evidence="5" type="ORF">SAMN00017405_1555</name>
</gene>
<dbReference type="InterPro" id="IPR017900">
    <property type="entry name" value="4Fe4S_Fe_S_CS"/>
</dbReference>
<dbReference type="OrthoDB" id="9773828at2"/>
<dbReference type="Gene3D" id="1.10.1060.10">
    <property type="entry name" value="Alpha-helical ferredoxin"/>
    <property type="match status" value="1"/>
</dbReference>
<evidence type="ECO:0000256" key="2">
    <source>
        <dbReference type="ARBA" id="ARBA00023004"/>
    </source>
</evidence>
<proteinExistence type="predicted"/>
<keyword evidence="2" id="KW-0408">Iron</keyword>